<feature type="compositionally biased region" description="Acidic residues" evidence="3">
    <location>
        <begin position="102"/>
        <end position="112"/>
    </location>
</feature>
<name>A0A3P1SP57_9GAMM</name>
<evidence type="ECO:0000313" key="6">
    <source>
        <dbReference type="Proteomes" id="UP000267535"/>
    </source>
</evidence>
<keyword evidence="6" id="KW-1185">Reference proteome</keyword>
<comment type="caution">
    <text evidence="5">The sequence shown here is derived from an EMBL/GenBank/DDBJ whole genome shotgun (WGS) entry which is preliminary data.</text>
</comment>
<dbReference type="PANTHER" id="PTHR44591">
    <property type="entry name" value="STRESS RESPONSE REGULATOR PROTEIN 1"/>
    <property type="match status" value="1"/>
</dbReference>
<dbReference type="EMBL" id="RQXV01000006">
    <property type="protein sequence ID" value="RRC98809.1"/>
    <property type="molecule type" value="Genomic_DNA"/>
</dbReference>
<evidence type="ECO:0000313" key="5">
    <source>
        <dbReference type="EMBL" id="RRC98809.1"/>
    </source>
</evidence>
<accession>A0A3P1SP57</accession>
<dbReference type="PROSITE" id="PS50110">
    <property type="entry name" value="RESPONSE_REGULATORY"/>
    <property type="match status" value="1"/>
</dbReference>
<dbReference type="InterPro" id="IPR001789">
    <property type="entry name" value="Sig_transdc_resp-reg_receiver"/>
</dbReference>
<keyword evidence="1 2" id="KW-0597">Phosphoprotein</keyword>
<dbReference type="AlphaFoldDB" id="A0A3P1SP57"/>
<dbReference type="SMART" id="SM00448">
    <property type="entry name" value="REC"/>
    <property type="match status" value="1"/>
</dbReference>
<dbReference type="SUPFAM" id="SSF52172">
    <property type="entry name" value="CheY-like"/>
    <property type="match status" value="1"/>
</dbReference>
<protein>
    <submittedName>
        <fullName evidence="5">Response regulator</fullName>
    </submittedName>
</protein>
<dbReference type="RefSeq" id="WP_124926309.1">
    <property type="nucleotide sequence ID" value="NZ_BMOH01000002.1"/>
</dbReference>
<feature type="domain" description="Response regulatory" evidence="4">
    <location>
        <begin position="146"/>
        <end position="264"/>
    </location>
</feature>
<organism evidence="5 6">
    <name type="scientific">Amphritea balenae</name>
    <dbReference type="NCBI Taxonomy" id="452629"/>
    <lineage>
        <taxon>Bacteria</taxon>
        <taxon>Pseudomonadati</taxon>
        <taxon>Pseudomonadota</taxon>
        <taxon>Gammaproteobacteria</taxon>
        <taxon>Oceanospirillales</taxon>
        <taxon>Oceanospirillaceae</taxon>
        <taxon>Amphritea</taxon>
    </lineage>
</organism>
<dbReference type="Gene3D" id="3.40.50.2300">
    <property type="match status" value="1"/>
</dbReference>
<evidence type="ECO:0000256" key="3">
    <source>
        <dbReference type="SAM" id="MobiDB-lite"/>
    </source>
</evidence>
<dbReference type="OrthoDB" id="9800897at2"/>
<sequence>MNIGTIGFPQDQQQKLARILGLSKNNRYELVDFDLQNLPDLLLMFGFPSESDSPLVQLPTGYRSRIIQVSKEQPQESGLGHIRYPLVSSRVIRTLDEMTSENEELDGSELQEAEQAAEQRFSKYQSADSVSVSGAKSRDSFRENYRVLVVDDNAAMQQALRLELEKLPTPVEVTYADSGEQALQQVTEHNFDFIFLDILMPGIDGFETCNRMRENPALKKIPIIMLTSKTSPLDEVKGIMAGCSTYLTKPIDQDEFQKVINRVSNWVDEFKQA</sequence>
<gene>
    <name evidence="5" type="ORF">EHS89_11505</name>
</gene>
<dbReference type="GO" id="GO:0000160">
    <property type="term" value="P:phosphorelay signal transduction system"/>
    <property type="evidence" value="ECO:0007669"/>
    <property type="project" value="InterPro"/>
</dbReference>
<proteinExistence type="predicted"/>
<feature type="modified residue" description="4-aspartylphosphate" evidence="2">
    <location>
        <position position="197"/>
    </location>
</feature>
<feature type="region of interest" description="Disordered" evidence="3">
    <location>
        <begin position="102"/>
        <end position="122"/>
    </location>
</feature>
<evidence type="ECO:0000256" key="2">
    <source>
        <dbReference type="PROSITE-ProRule" id="PRU00169"/>
    </source>
</evidence>
<dbReference type="Pfam" id="PF00072">
    <property type="entry name" value="Response_reg"/>
    <property type="match status" value="1"/>
</dbReference>
<evidence type="ECO:0000259" key="4">
    <source>
        <dbReference type="PROSITE" id="PS50110"/>
    </source>
</evidence>
<reference evidence="5 6" key="1">
    <citation type="submission" date="2018-11" db="EMBL/GenBank/DDBJ databases">
        <title>The draft genome sequence of Amphritea balenae JAMM 1525T.</title>
        <authorList>
            <person name="Fang Z."/>
            <person name="Zhang Y."/>
            <person name="Han X."/>
        </authorList>
    </citation>
    <scope>NUCLEOTIDE SEQUENCE [LARGE SCALE GENOMIC DNA]</scope>
    <source>
        <strain evidence="5 6">JAMM 1525</strain>
    </source>
</reference>
<evidence type="ECO:0000256" key="1">
    <source>
        <dbReference type="ARBA" id="ARBA00022553"/>
    </source>
</evidence>
<dbReference type="InterPro" id="IPR050595">
    <property type="entry name" value="Bact_response_regulator"/>
</dbReference>
<dbReference type="Proteomes" id="UP000267535">
    <property type="component" value="Unassembled WGS sequence"/>
</dbReference>
<dbReference type="InterPro" id="IPR011006">
    <property type="entry name" value="CheY-like_superfamily"/>
</dbReference>
<dbReference type="PANTHER" id="PTHR44591:SF3">
    <property type="entry name" value="RESPONSE REGULATORY DOMAIN-CONTAINING PROTEIN"/>
    <property type="match status" value="1"/>
</dbReference>